<evidence type="ECO:0000256" key="1">
    <source>
        <dbReference type="SAM" id="MobiDB-lite"/>
    </source>
</evidence>
<comment type="caution">
    <text evidence="2">The sequence shown here is derived from an EMBL/GenBank/DDBJ whole genome shotgun (WGS) entry which is preliminary data.</text>
</comment>
<dbReference type="EMBL" id="JBHSCQ010000022">
    <property type="protein sequence ID" value="MFC4266568.1"/>
    <property type="molecule type" value="Genomic_DNA"/>
</dbReference>
<accession>A0ABV8R372</accession>
<name>A0ABV8R372_9MICC</name>
<proteinExistence type="predicted"/>
<feature type="compositionally biased region" description="Basic and acidic residues" evidence="1">
    <location>
        <begin position="1"/>
        <end position="10"/>
    </location>
</feature>
<dbReference type="InterPro" id="IPR035172">
    <property type="entry name" value="DUF5302"/>
</dbReference>
<dbReference type="RefSeq" id="WP_230066177.1">
    <property type="nucleotide sequence ID" value="NZ_BAABLL010000010.1"/>
</dbReference>
<dbReference type="Proteomes" id="UP001595773">
    <property type="component" value="Unassembled WGS sequence"/>
</dbReference>
<protein>
    <submittedName>
        <fullName evidence="2">DUF5302 domain-containing protein</fullName>
    </submittedName>
</protein>
<keyword evidence="3" id="KW-1185">Reference proteome</keyword>
<organism evidence="2 3">
    <name type="scientific">Arthrobacter cryoconiti</name>
    <dbReference type="NCBI Taxonomy" id="748907"/>
    <lineage>
        <taxon>Bacteria</taxon>
        <taxon>Bacillati</taxon>
        <taxon>Actinomycetota</taxon>
        <taxon>Actinomycetes</taxon>
        <taxon>Micrococcales</taxon>
        <taxon>Micrococcaceae</taxon>
        <taxon>Arthrobacter</taxon>
    </lineage>
</organism>
<feature type="compositionally biased region" description="Basic and acidic residues" evidence="1">
    <location>
        <begin position="20"/>
        <end position="33"/>
    </location>
</feature>
<feature type="region of interest" description="Disordered" evidence="1">
    <location>
        <begin position="1"/>
        <end position="66"/>
    </location>
</feature>
<evidence type="ECO:0000313" key="3">
    <source>
        <dbReference type="Proteomes" id="UP001595773"/>
    </source>
</evidence>
<dbReference type="Pfam" id="PF17227">
    <property type="entry name" value="DUF5302"/>
    <property type="match status" value="1"/>
</dbReference>
<evidence type="ECO:0000313" key="2">
    <source>
        <dbReference type="EMBL" id="MFC4266568.1"/>
    </source>
</evidence>
<sequence>MTSNDQHDDEVPAADTAAADMKEKFRQALENKKNQHHGSVEAANGAKISSQHGAASHKREFRRKSG</sequence>
<reference evidence="3" key="1">
    <citation type="journal article" date="2019" name="Int. J. Syst. Evol. Microbiol.">
        <title>The Global Catalogue of Microorganisms (GCM) 10K type strain sequencing project: providing services to taxonomists for standard genome sequencing and annotation.</title>
        <authorList>
            <consortium name="The Broad Institute Genomics Platform"/>
            <consortium name="The Broad Institute Genome Sequencing Center for Infectious Disease"/>
            <person name="Wu L."/>
            <person name="Ma J."/>
        </authorList>
    </citation>
    <scope>NUCLEOTIDE SEQUENCE [LARGE SCALE GENOMIC DNA]</scope>
    <source>
        <strain evidence="3">CGMCC 1.10698</strain>
    </source>
</reference>
<feature type="compositionally biased region" description="Basic residues" evidence="1">
    <location>
        <begin position="55"/>
        <end position="66"/>
    </location>
</feature>
<gene>
    <name evidence="2" type="ORF">ACFOW9_13235</name>
</gene>